<keyword evidence="2" id="KW-1185">Reference proteome</keyword>
<evidence type="ECO:0000313" key="2">
    <source>
        <dbReference type="Proteomes" id="UP000032142"/>
    </source>
</evidence>
<sequence length="33" mass="3859">MSYVTPCTRDHCRNRTRGVNGLNSLLKQHIQFI</sequence>
<proteinExistence type="predicted"/>
<accession>A0A0B0PG04</accession>
<gene>
    <name evidence="1" type="ORF">F383_10660</name>
</gene>
<protein>
    <submittedName>
        <fullName evidence="1">Uncharacterized protein</fullName>
    </submittedName>
</protein>
<dbReference type="EMBL" id="KN424938">
    <property type="protein sequence ID" value="KHG23384.1"/>
    <property type="molecule type" value="Genomic_DNA"/>
</dbReference>
<name>A0A0B0PG04_GOSAR</name>
<dbReference type="AlphaFoldDB" id="A0A0B0PG04"/>
<reference evidence="2" key="1">
    <citation type="submission" date="2014-09" db="EMBL/GenBank/DDBJ databases">
        <authorList>
            <person name="Mudge J."/>
            <person name="Ramaraj T."/>
            <person name="Lindquist I.E."/>
            <person name="Bharti A.K."/>
            <person name="Sundararajan A."/>
            <person name="Cameron C.T."/>
            <person name="Woodward J.E."/>
            <person name="May G.D."/>
            <person name="Brubaker C."/>
            <person name="Broadhvest J."/>
            <person name="Wilkins T.A."/>
        </authorList>
    </citation>
    <scope>NUCLEOTIDE SEQUENCE</scope>
    <source>
        <strain evidence="2">cv. AKA8401</strain>
    </source>
</reference>
<dbReference type="Proteomes" id="UP000032142">
    <property type="component" value="Unassembled WGS sequence"/>
</dbReference>
<evidence type="ECO:0000313" key="1">
    <source>
        <dbReference type="EMBL" id="KHG23384.1"/>
    </source>
</evidence>
<organism evidence="1 2">
    <name type="scientific">Gossypium arboreum</name>
    <name type="common">Tree cotton</name>
    <name type="synonym">Gossypium nanking</name>
    <dbReference type="NCBI Taxonomy" id="29729"/>
    <lineage>
        <taxon>Eukaryota</taxon>
        <taxon>Viridiplantae</taxon>
        <taxon>Streptophyta</taxon>
        <taxon>Embryophyta</taxon>
        <taxon>Tracheophyta</taxon>
        <taxon>Spermatophyta</taxon>
        <taxon>Magnoliopsida</taxon>
        <taxon>eudicotyledons</taxon>
        <taxon>Gunneridae</taxon>
        <taxon>Pentapetalae</taxon>
        <taxon>rosids</taxon>
        <taxon>malvids</taxon>
        <taxon>Malvales</taxon>
        <taxon>Malvaceae</taxon>
        <taxon>Malvoideae</taxon>
        <taxon>Gossypium</taxon>
    </lineage>
</organism>